<comment type="caution">
    <text evidence="5">The sequence shown here is derived from an EMBL/GenBank/DDBJ whole genome shotgun (WGS) entry which is preliminary data.</text>
</comment>
<gene>
    <name evidence="5" type="ORF">G4223_09210</name>
</gene>
<protein>
    <submittedName>
        <fullName evidence="5">Chemotaxis protein</fullName>
    </submittedName>
</protein>
<evidence type="ECO:0000259" key="4">
    <source>
        <dbReference type="PROSITE" id="PS50111"/>
    </source>
</evidence>
<evidence type="ECO:0000256" key="1">
    <source>
        <dbReference type="ARBA" id="ARBA00023224"/>
    </source>
</evidence>
<feature type="domain" description="Methyl-accepting transducer" evidence="4">
    <location>
        <begin position="1"/>
        <end position="79"/>
    </location>
</feature>
<organism evidence="5 6">
    <name type="scientific">Magnetospirillum aberrantis SpK</name>
    <dbReference type="NCBI Taxonomy" id="908842"/>
    <lineage>
        <taxon>Bacteria</taxon>
        <taxon>Pseudomonadati</taxon>
        <taxon>Pseudomonadota</taxon>
        <taxon>Alphaproteobacteria</taxon>
        <taxon>Rhodospirillales</taxon>
        <taxon>Rhodospirillaceae</taxon>
        <taxon>Magnetospirillum</taxon>
    </lineage>
</organism>
<dbReference type="SUPFAM" id="SSF58104">
    <property type="entry name" value="Methyl-accepting chemotaxis protein (MCP) signaling domain"/>
    <property type="match status" value="1"/>
</dbReference>
<dbReference type="Pfam" id="PF00015">
    <property type="entry name" value="MCPsignal"/>
    <property type="match status" value="1"/>
</dbReference>
<dbReference type="GO" id="GO:0004888">
    <property type="term" value="F:transmembrane signaling receptor activity"/>
    <property type="evidence" value="ECO:0007669"/>
    <property type="project" value="InterPro"/>
</dbReference>
<dbReference type="PRINTS" id="PR00260">
    <property type="entry name" value="CHEMTRNSDUCR"/>
</dbReference>
<dbReference type="GO" id="GO:0006935">
    <property type="term" value="P:chemotaxis"/>
    <property type="evidence" value="ECO:0007669"/>
    <property type="project" value="InterPro"/>
</dbReference>
<dbReference type="RefSeq" id="WP_163678225.1">
    <property type="nucleotide sequence ID" value="NZ_JAAIYP010000035.1"/>
</dbReference>
<keyword evidence="1 3" id="KW-0807">Transducer</keyword>
<evidence type="ECO:0000313" key="5">
    <source>
        <dbReference type="EMBL" id="NFV80289.1"/>
    </source>
</evidence>
<dbReference type="EMBL" id="JAAIYP010000035">
    <property type="protein sequence ID" value="NFV80289.1"/>
    <property type="molecule type" value="Genomic_DNA"/>
</dbReference>
<dbReference type="GO" id="GO:0007165">
    <property type="term" value="P:signal transduction"/>
    <property type="evidence" value="ECO:0007669"/>
    <property type="project" value="UniProtKB-KW"/>
</dbReference>
<proteinExistence type="inferred from homology"/>
<dbReference type="PROSITE" id="PS50111">
    <property type="entry name" value="CHEMOTAXIS_TRANSDUC_2"/>
    <property type="match status" value="1"/>
</dbReference>
<dbReference type="InterPro" id="IPR004090">
    <property type="entry name" value="Chemotax_Me-accpt_rcpt"/>
</dbReference>
<dbReference type="Gene3D" id="1.10.287.950">
    <property type="entry name" value="Methyl-accepting chemotaxis protein"/>
    <property type="match status" value="1"/>
</dbReference>
<accession>A0A7C9UVV7</accession>
<evidence type="ECO:0000256" key="2">
    <source>
        <dbReference type="ARBA" id="ARBA00029447"/>
    </source>
</evidence>
<dbReference type="GO" id="GO:0016020">
    <property type="term" value="C:membrane"/>
    <property type="evidence" value="ECO:0007669"/>
    <property type="project" value="InterPro"/>
</dbReference>
<keyword evidence="6" id="KW-1185">Reference proteome</keyword>
<evidence type="ECO:0000256" key="3">
    <source>
        <dbReference type="PROSITE-ProRule" id="PRU00284"/>
    </source>
</evidence>
<comment type="similarity">
    <text evidence="2">Belongs to the methyl-accepting chemotaxis (MCP) protein family.</text>
</comment>
<sequence>MASVAHLLEITNTVAVETDQKIDRIHGITRRSRMLALNASIEAQRVGQMGRGFAVVADEVKAISAEISQVTDSLRGELKGKLATLSDFGRSLANEVARVRGERLADLAHNAVEIADRNLYERSCDVRWWATDQAVVDCAANPADQGHSRHASKRLGVILASYTVYLDLWVADASGRVIANGRPGRYPNVIGTDVSDEQWFKDAMATRDGGEFAVADITRNRSLDNAVVATYATAIREGGETNGAPIGALGIFFDWEAQGRSIVEGVRLSPEEKAKSRCLIIDRNHRIIADSAGCGDLSEHFQLSTRSGERGYYIDGFGSTVGYALTPGYETYAGLGWYGVIIQDE</sequence>
<dbReference type="PANTHER" id="PTHR32089">
    <property type="entry name" value="METHYL-ACCEPTING CHEMOTAXIS PROTEIN MCPB"/>
    <property type="match status" value="1"/>
</dbReference>
<evidence type="ECO:0000313" key="6">
    <source>
        <dbReference type="Proteomes" id="UP000480684"/>
    </source>
</evidence>
<name>A0A7C9UVV7_9PROT</name>
<dbReference type="Proteomes" id="UP000480684">
    <property type="component" value="Unassembled WGS sequence"/>
</dbReference>
<dbReference type="AlphaFoldDB" id="A0A7C9UVV7"/>
<dbReference type="PANTHER" id="PTHR32089:SF112">
    <property type="entry name" value="LYSOZYME-LIKE PROTEIN-RELATED"/>
    <property type="match status" value="1"/>
</dbReference>
<reference evidence="5 6" key="1">
    <citation type="submission" date="2020-02" db="EMBL/GenBank/DDBJ databases">
        <authorList>
            <person name="Dziuba M."/>
            <person name="Kuznetsov B."/>
            <person name="Mardanov A."/>
            <person name="Ravin N."/>
            <person name="Grouzdev D."/>
        </authorList>
    </citation>
    <scope>NUCLEOTIDE SEQUENCE [LARGE SCALE GENOMIC DNA]</scope>
    <source>
        <strain evidence="5 6">SpK</strain>
    </source>
</reference>
<dbReference type="InterPro" id="IPR004089">
    <property type="entry name" value="MCPsignal_dom"/>
</dbReference>
<dbReference type="Gene3D" id="3.30.450.20">
    <property type="entry name" value="PAS domain"/>
    <property type="match status" value="1"/>
</dbReference>